<dbReference type="RefSeq" id="WP_155204826.1">
    <property type="nucleotide sequence ID" value="NZ_JADPGD010000004.1"/>
</dbReference>
<organism evidence="3 4">
    <name type="scientific">Mediterraneibacter faecis</name>
    <dbReference type="NCBI Taxonomy" id="592978"/>
    <lineage>
        <taxon>Bacteria</taxon>
        <taxon>Bacillati</taxon>
        <taxon>Bacillota</taxon>
        <taxon>Clostridia</taxon>
        <taxon>Lachnospirales</taxon>
        <taxon>Lachnospiraceae</taxon>
        <taxon>Mediterraneibacter</taxon>
    </lineage>
</organism>
<dbReference type="SUPFAM" id="SSF48371">
    <property type="entry name" value="ARM repeat"/>
    <property type="match status" value="1"/>
</dbReference>
<feature type="compositionally biased region" description="Basic and acidic residues" evidence="1">
    <location>
        <begin position="393"/>
        <end position="408"/>
    </location>
</feature>
<dbReference type="PROSITE" id="PS51257">
    <property type="entry name" value="PROKAR_LIPOPROTEIN"/>
    <property type="match status" value="1"/>
</dbReference>
<name>A0A844KHD0_9FIRM</name>
<dbReference type="Gene3D" id="1.25.10.10">
    <property type="entry name" value="Leucine-rich Repeat Variant"/>
    <property type="match status" value="1"/>
</dbReference>
<keyword evidence="2" id="KW-0732">Signal</keyword>
<evidence type="ECO:0000256" key="2">
    <source>
        <dbReference type="SAM" id="SignalP"/>
    </source>
</evidence>
<sequence length="408" mass="46270">MKKKTVGILLIVTMIIISAAACGKEKTSDDKKESAKTESVKKTDKKSKEDYEPAGVTRKEYQNMTAQDLLDRIEDPENITEEEAIALVSTYAYVDYDEEFEREENITDEAVSTIYDEGGWLPDSEGFIETLITSENSNVRAYGFSIMDSNLTTYETLEKKVEEILEKETDPVVLYMALESFSSCGSDPYFAKFFIKMAEHENPKVREQAAYAIGSPWSKGVEGMAEAIVKLMNDEDEYVRETACSSAGYLADDDLIEPLVEILDDSGQVELHDACIEGLTRMWLDYPFYYNTSEAAYRATLGYLSKTPRTEEVPCWTCISYVSYVDEDEVDEWRTRATYFDPDEICNIMIDILTDSDANWLARNETIEVILKLGDDAQKDKLKSTMAGLNDEDASHLQESYERAVEED</sequence>
<reference evidence="3 4" key="1">
    <citation type="journal article" date="2019" name="Nat. Med.">
        <title>A library of human gut bacterial isolates paired with longitudinal multiomics data enables mechanistic microbiome research.</title>
        <authorList>
            <person name="Poyet M."/>
            <person name="Groussin M."/>
            <person name="Gibbons S.M."/>
            <person name="Avila-Pacheco J."/>
            <person name="Jiang X."/>
            <person name="Kearney S.M."/>
            <person name="Perrotta A.R."/>
            <person name="Berdy B."/>
            <person name="Zhao S."/>
            <person name="Lieberman T.D."/>
            <person name="Swanson P.K."/>
            <person name="Smith M."/>
            <person name="Roesemann S."/>
            <person name="Alexander J.E."/>
            <person name="Rich S.A."/>
            <person name="Livny J."/>
            <person name="Vlamakis H."/>
            <person name="Clish C."/>
            <person name="Bullock K."/>
            <person name="Deik A."/>
            <person name="Scott J."/>
            <person name="Pierce K.A."/>
            <person name="Xavier R.J."/>
            <person name="Alm E.J."/>
        </authorList>
    </citation>
    <scope>NUCLEOTIDE SEQUENCE [LARGE SCALE GENOMIC DNA]</scope>
    <source>
        <strain evidence="3 4">BIOML-A1</strain>
    </source>
</reference>
<comment type="caution">
    <text evidence="3">The sequence shown here is derived from an EMBL/GenBank/DDBJ whole genome shotgun (WGS) entry which is preliminary data.</text>
</comment>
<evidence type="ECO:0000256" key="1">
    <source>
        <dbReference type="SAM" id="MobiDB-lite"/>
    </source>
</evidence>
<dbReference type="Pfam" id="PF13646">
    <property type="entry name" value="HEAT_2"/>
    <property type="match status" value="1"/>
</dbReference>
<dbReference type="AlphaFoldDB" id="A0A844KHD0"/>
<evidence type="ECO:0000313" key="4">
    <source>
        <dbReference type="Proteomes" id="UP000448177"/>
    </source>
</evidence>
<keyword evidence="4" id="KW-1185">Reference proteome</keyword>
<gene>
    <name evidence="3" type="ORF">GMD21_12455</name>
</gene>
<proteinExistence type="predicted"/>
<feature type="region of interest" description="Disordered" evidence="1">
    <location>
        <begin position="388"/>
        <end position="408"/>
    </location>
</feature>
<evidence type="ECO:0000313" key="3">
    <source>
        <dbReference type="EMBL" id="MTR77468.1"/>
    </source>
</evidence>
<evidence type="ECO:0008006" key="5">
    <source>
        <dbReference type="Google" id="ProtNLM"/>
    </source>
</evidence>
<accession>A0A844KHD0</accession>
<dbReference type="InterPro" id="IPR016024">
    <property type="entry name" value="ARM-type_fold"/>
</dbReference>
<feature type="signal peptide" evidence="2">
    <location>
        <begin position="1"/>
        <end position="23"/>
    </location>
</feature>
<dbReference type="Proteomes" id="UP000448177">
    <property type="component" value="Unassembled WGS sequence"/>
</dbReference>
<feature type="chain" id="PRO_5038984886" description="HEAT repeat domain-containing protein" evidence="2">
    <location>
        <begin position="24"/>
        <end position="408"/>
    </location>
</feature>
<dbReference type="InterPro" id="IPR011989">
    <property type="entry name" value="ARM-like"/>
</dbReference>
<protein>
    <recommendedName>
        <fullName evidence="5">HEAT repeat domain-containing protein</fullName>
    </recommendedName>
</protein>
<dbReference type="EMBL" id="WNAF01000009">
    <property type="protein sequence ID" value="MTR77468.1"/>
    <property type="molecule type" value="Genomic_DNA"/>
</dbReference>
<feature type="region of interest" description="Disordered" evidence="1">
    <location>
        <begin position="27"/>
        <end position="56"/>
    </location>
</feature>